<proteinExistence type="predicted"/>
<sequence length="93" mass="10576">EKAQPHYIDKTIKYGGGDIKLWGCIISSGVGYRVKMTKYLTSTSTRVSLRSIYSPQLKMIKLTLKKSSYNRILTTNIQLNLPKNGLLSRNLRL</sequence>
<dbReference type="EMBL" id="ML004360">
    <property type="protein sequence ID" value="RKP33128.1"/>
    <property type="molecule type" value="Genomic_DNA"/>
</dbReference>
<keyword evidence="2" id="KW-1185">Reference proteome</keyword>
<evidence type="ECO:0000313" key="2">
    <source>
        <dbReference type="Proteomes" id="UP000268162"/>
    </source>
</evidence>
<protein>
    <submittedName>
        <fullName evidence="1">Uncharacterized protein</fullName>
    </submittedName>
</protein>
<feature type="non-terminal residue" evidence="1">
    <location>
        <position position="1"/>
    </location>
</feature>
<dbReference type="Proteomes" id="UP000268162">
    <property type="component" value="Unassembled WGS sequence"/>
</dbReference>
<gene>
    <name evidence="1" type="ORF">BJ085DRAFT_14182</name>
</gene>
<dbReference type="AlphaFoldDB" id="A0A4P9ZJC5"/>
<accession>A0A4P9ZJC5</accession>
<reference evidence="2" key="1">
    <citation type="journal article" date="2018" name="Nat. Microbiol.">
        <title>Leveraging single-cell genomics to expand the fungal tree of life.</title>
        <authorList>
            <person name="Ahrendt S.R."/>
            <person name="Quandt C.A."/>
            <person name="Ciobanu D."/>
            <person name="Clum A."/>
            <person name="Salamov A."/>
            <person name="Andreopoulos B."/>
            <person name="Cheng J.F."/>
            <person name="Woyke T."/>
            <person name="Pelin A."/>
            <person name="Henrissat B."/>
            <person name="Reynolds N.K."/>
            <person name="Benny G.L."/>
            <person name="Smith M.E."/>
            <person name="James T.Y."/>
            <person name="Grigoriev I.V."/>
        </authorList>
    </citation>
    <scope>NUCLEOTIDE SEQUENCE [LARGE SCALE GENOMIC DNA]</scope>
    <source>
        <strain evidence="2">RSA 468</strain>
    </source>
</reference>
<organism evidence="1 2">
    <name type="scientific">Dimargaris cristalligena</name>
    <dbReference type="NCBI Taxonomy" id="215637"/>
    <lineage>
        <taxon>Eukaryota</taxon>
        <taxon>Fungi</taxon>
        <taxon>Fungi incertae sedis</taxon>
        <taxon>Zoopagomycota</taxon>
        <taxon>Kickxellomycotina</taxon>
        <taxon>Dimargaritomycetes</taxon>
        <taxon>Dimargaritales</taxon>
        <taxon>Dimargaritaceae</taxon>
        <taxon>Dimargaris</taxon>
    </lineage>
</organism>
<name>A0A4P9ZJC5_9FUNG</name>
<evidence type="ECO:0000313" key="1">
    <source>
        <dbReference type="EMBL" id="RKP33128.1"/>
    </source>
</evidence>